<dbReference type="RefSeq" id="WP_264432464.1">
    <property type="nucleotide sequence ID" value="NZ_CP081495.1"/>
</dbReference>
<evidence type="ECO:0000313" key="2">
    <source>
        <dbReference type="EMBL" id="UYW00579.1"/>
    </source>
</evidence>
<dbReference type="InterPro" id="IPR005901">
    <property type="entry name" value="GLPGLI"/>
</dbReference>
<sequence>MKKKILLLLMLVTYCLQAQTNESFTRYTYELTYTKRLDSKTKQTSICYLDVYKNKSIFGDKYLIEFQNIWTKNDTLKDRDKRYNILADAKQKYSGQAFSFIIEKENNKFKQYNKIWTNAFYVIQNANEIIWHIEPQTIKWNNYTVQQATAFFEGRNWTVLFTKEIALNNGPYKFTNLPGFVVKAWDSDLHYTFEFINSEKITEHYNYLARINQYQEVTLPQYQKLFKNHYNKTYRAFWGESQTNVEQMAIAFPLDKKIGEVENPIDLSYKQ</sequence>
<evidence type="ECO:0000256" key="1">
    <source>
        <dbReference type="SAM" id="SignalP"/>
    </source>
</evidence>
<proteinExistence type="predicted"/>
<keyword evidence="3" id="KW-1185">Reference proteome</keyword>
<dbReference type="NCBIfam" id="TIGR01200">
    <property type="entry name" value="GLPGLI"/>
    <property type="match status" value="1"/>
</dbReference>
<gene>
    <name evidence="2" type="ORF">K5I29_08480</name>
</gene>
<reference evidence="2" key="1">
    <citation type="submission" date="2021-08" db="EMBL/GenBank/DDBJ databases">
        <title>Flavobacterium sp. strain CC-SYL302.</title>
        <authorList>
            <person name="Lin S.-Y."/>
            <person name="Lee T.-H."/>
            <person name="Young C.-C."/>
        </authorList>
    </citation>
    <scope>NUCLEOTIDE SEQUENCE</scope>
    <source>
        <strain evidence="2">CC-SYL302</strain>
    </source>
</reference>
<evidence type="ECO:0000313" key="3">
    <source>
        <dbReference type="Proteomes" id="UP001163328"/>
    </source>
</evidence>
<organism evidence="2 3">
    <name type="scientific">Flavobacterium agricola</name>
    <dbReference type="NCBI Taxonomy" id="2870839"/>
    <lineage>
        <taxon>Bacteria</taxon>
        <taxon>Pseudomonadati</taxon>
        <taxon>Bacteroidota</taxon>
        <taxon>Flavobacteriia</taxon>
        <taxon>Flavobacteriales</taxon>
        <taxon>Flavobacteriaceae</taxon>
        <taxon>Flavobacterium</taxon>
    </lineage>
</organism>
<keyword evidence="1" id="KW-0732">Signal</keyword>
<dbReference type="Proteomes" id="UP001163328">
    <property type="component" value="Chromosome"/>
</dbReference>
<feature type="signal peptide" evidence="1">
    <location>
        <begin position="1"/>
        <end position="18"/>
    </location>
</feature>
<name>A0ABY6LYU5_9FLAO</name>
<dbReference type="EMBL" id="CP081495">
    <property type="protein sequence ID" value="UYW00579.1"/>
    <property type="molecule type" value="Genomic_DNA"/>
</dbReference>
<feature type="chain" id="PRO_5047312566" evidence="1">
    <location>
        <begin position="19"/>
        <end position="271"/>
    </location>
</feature>
<protein>
    <submittedName>
        <fullName evidence="2">GLPGLI family protein</fullName>
    </submittedName>
</protein>
<accession>A0ABY6LYU5</accession>